<evidence type="ECO:0000259" key="11">
    <source>
        <dbReference type="Pfam" id="PF16901"/>
    </source>
</evidence>
<evidence type="ECO:0000313" key="14">
    <source>
        <dbReference type="Proteomes" id="UP000238153"/>
    </source>
</evidence>
<dbReference type="Gene3D" id="3.50.50.60">
    <property type="entry name" value="FAD/NAD(P)-binding domain"/>
    <property type="match status" value="1"/>
</dbReference>
<dbReference type="PROSITE" id="PS00978">
    <property type="entry name" value="FAD_G3PDH_2"/>
    <property type="match status" value="1"/>
</dbReference>
<dbReference type="Gene3D" id="3.30.9.10">
    <property type="entry name" value="D-Amino Acid Oxidase, subunit A, domain 2"/>
    <property type="match status" value="1"/>
</dbReference>
<feature type="domain" description="Alpha-glycerophosphate oxidase C-terminal" evidence="11">
    <location>
        <begin position="405"/>
        <end position="531"/>
    </location>
</feature>
<dbReference type="PRINTS" id="PR01001">
    <property type="entry name" value="FADG3PDH"/>
</dbReference>
<dbReference type="InterPro" id="IPR031656">
    <property type="entry name" value="DAO_C"/>
</dbReference>
<keyword evidence="6" id="KW-0274">FAD</keyword>
<evidence type="ECO:0000256" key="2">
    <source>
        <dbReference type="ARBA" id="ARBA00004977"/>
    </source>
</evidence>
<evidence type="ECO:0000256" key="1">
    <source>
        <dbReference type="ARBA" id="ARBA00001974"/>
    </source>
</evidence>
<dbReference type="STRING" id="1283.ShL2_01542"/>
<dbReference type="Proteomes" id="UP001269271">
    <property type="component" value="Unassembled WGS sequence"/>
</dbReference>
<accession>A0A2A1KFS7</accession>
<evidence type="ECO:0000256" key="9">
    <source>
        <dbReference type="RuleBase" id="RU361217"/>
    </source>
</evidence>
<dbReference type="GO" id="GO:0004368">
    <property type="term" value="F:glycerol-3-phosphate dehydrogenase (quinone) activity"/>
    <property type="evidence" value="ECO:0007669"/>
    <property type="project" value="UniProtKB-EC"/>
</dbReference>
<dbReference type="UniPathway" id="UPA00618">
    <property type="reaction ID" value="UER00674"/>
</dbReference>
<dbReference type="InterPro" id="IPR038299">
    <property type="entry name" value="DAO_C_sf"/>
</dbReference>
<comment type="caution">
    <text evidence="13">The sequence shown here is derived from an EMBL/GenBank/DDBJ whole genome shotgun (WGS) entry which is preliminary data.</text>
</comment>
<comment type="catalytic activity">
    <reaction evidence="8 9">
        <text>a quinone + sn-glycerol 3-phosphate = dihydroxyacetone phosphate + a quinol</text>
        <dbReference type="Rhea" id="RHEA:18977"/>
        <dbReference type="ChEBI" id="CHEBI:24646"/>
        <dbReference type="ChEBI" id="CHEBI:57597"/>
        <dbReference type="ChEBI" id="CHEBI:57642"/>
        <dbReference type="ChEBI" id="CHEBI:132124"/>
        <dbReference type="EC" id="1.1.5.3"/>
    </reaction>
</comment>
<dbReference type="PANTHER" id="PTHR11985">
    <property type="entry name" value="GLYCEROL-3-PHOSPHATE DEHYDROGENASE"/>
    <property type="match status" value="1"/>
</dbReference>
<dbReference type="KEGG" id="shh:ShL2_01542"/>
<dbReference type="PANTHER" id="PTHR11985:SF35">
    <property type="entry name" value="ANAEROBIC GLYCEROL-3-PHOSPHATE DEHYDROGENASE SUBUNIT A"/>
    <property type="match status" value="1"/>
</dbReference>
<proteinExistence type="inferred from homology"/>
<dbReference type="InterPro" id="IPR000447">
    <property type="entry name" value="G3P_DH_FAD-dep"/>
</dbReference>
<organism evidence="13 14">
    <name type="scientific">Staphylococcus haemolyticus</name>
    <dbReference type="NCBI Taxonomy" id="1283"/>
    <lineage>
        <taxon>Bacteria</taxon>
        <taxon>Bacillati</taxon>
        <taxon>Bacillota</taxon>
        <taxon>Bacilli</taxon>
        <taxon>Bacillales</taxon>
        <taxon>Staphylococcaceae</taxon>
        <taxon>Staphylococcus</taxon>
    </lineage>
</organism>
<dbReference type="EC" id="1.1.5.3" evidence="9"/>
<dbReference type="EMBL" id="JAVSOO010000028">
    <property type="protein sequence ID" value="MDT4287314.1"/>
    <property type="molecule type" value="Genomic_DNA"/>
</dbReference>
<dbReference type="Proteomes" id="UP000238153">
    <property type="component" value="Unassembled WGS sequence"/>
</dbReference>
<evidence type="ECO:0000256" key="6">
    <source>
        <dbReference type="ARBA" id="ARBA00022827"/>
    </source>
</evidence>
<comment type="pathway">
    <text evidence="2">Polyol metabolism; glycerol degradation via glycerol kinase pathway; glycerone phosphate from sn-glycerol 3-phosphate (aerobic route): step 1/1.</text>
</comment>
<dbReference type="SUPFAM" id="SSF54373">
    <property type="entry name" value="FAD-linked reductases, C-terminal domain"/>
    <property type="match status" value="1"/>
</dbReference>
<comment type="similarity">
    <text evidence="3 9">Belongs to the FAD-dependent glycerol-3-phosphate dehydrogenase family.</text>
</comment>
<dbReference type="Pfam" id="PF16901">
    <property type="entry name" value="DAO_C"/>
    <property type="match status" value="1"/>
</dbReference>
<dbReference type="OMA" id="PHIVKPM"/>
<keyword evidence="5" id="KW-0319">Glycerol metabolism</keyword>
<evidence type="ECO:0000256" key="5">
    <source>
        <dbReference type="ARBA" id="ARBA00022798"/>
    </source>
</evidence>
<dbReference type="GeneID" id="93780991"/>
<dbReference type="InterPro" id="IPR036188">
    <property type="entry name" value="FAD/NAD-bd_sf"/>
</dbReference>
<protein>
    <recommendedName>
        <fullName evidence="9">Glycerol-3-phosphate dehydrogenase</fullName>
        <ecNumber evidence="9">1.1.5.3</ecNumber>
    </recommendedName>
</protein>
<reference evidence="12 15" key="2">
    <citation type="submission" date="2023-08" db="EMBL/GenBank/DDBJ databases">
        <title>Genomic surveillance of Staphylococcus haemolyticus neonatal outbreak in southern France.</title>
        <authorList>
            <person name="Magnan C."/>
            <person name="Morsli M."/>
            <person name="Thiery B."/>
            <person name="Salipante F."/>
            <person name="Attar J."/>
            <person name="Massimo D.M."/>
            <person name="Ory J."/>
            <person name="Pantel A."/>
            <person name="Lavigne J.-P."/>
        </authorList>
    </citation>
    <scope>NUCLEOTIDE SEQUENCE [LARGE SCALE GENOMIC DNA]</scope>
    <source>
        <strain evidence="12 15">NSH026</strain>
    </source>
</reference>
<dbReference type="SMR" id="A0A2A1KFS7"/>
<keyword evidence="4 9" id="KW-0285">Flavoprotein</keyword>
<evidence type="ECO:0000256" key="4">
    <source>
        <dbReference type="ARBA" id="ARBA00022630"/>
    </source>
</evidence>
<dbReference type="Pfam" id="PF01266">
    <property type="entry name" value="DAO"/>
    <property type="match status" value="1"/>
</dbReference>
<reference evidence="13 14" key="1">
    <citation type="submission" date="2017-11" db="EMBL/GenBank/DDBJ databases">
        <authorList>
            <person name="Founou R.C."/>
            <person name="Founou L."/>
            <person name="Allam M."/>
            <person name="Ismail A."/>
            <person name="Essack S.Y."/>
        </authorList>
    </citation>
    <scope>NUCLEOTIDE SEQUENCE [LARGE SCALE GENOMIC DNA]</scope>
    <source>
        <strain evidence="13 14">G811N2B1</strain>
    </source>
</reference>
<keyword evidence="7 9" id="KW-0560">Oxidoreductase</keyword>
<dbReference type="InterPro" id="IPR006076">
    <property type="entry name" value="FAD-dep_OxRdtase"/>
</dbReference>
<name>A0A2A1KFS7_STAHA</name>
<feature type="domain" description="FAD dependent oxidoreductase" evidence="10">
    <location>
        <begin position="21"/>
        <end position="376"/>
    </location>
</feature>
<dbReference type="SUPFAM" id="SSF51905">
    <property type="entry name" value="FAD/NAD(P)-binding domain"/>
    <property type="match status" value="1"/>
</dbReference>
<evidence type="ECO:0000313" key="12">
    <source>
        <dbReference type="EMBL" id="MDT4287314.1"/>
    </source>
</evidence>
<evidence type="ECO:0000256" key="8">
    <source>
        <dbReference type="ARBA" id="ARBA00049055"/>
    </source>
</evidence>
<dbReference type="RefSeq" id="WP_011275898.1">
    <property type="nucleotide sequence ID" value="NZ_BKAY01000002.1"/>
</dbReference>
<evidence type="ECO:0000256" key="7">
    <source>
        <dbReference type="ARBA" id="ARBA00023002"/>
    </source>
</evidence>
<dbReference type="PROSITE" id="PS00977">
    <property type="entry name" value="FAD_G3PDH_1"/>
    <property type="match status" value="1"/>
</dbReference>
<gene>
    <name evidence="13" type="ORF">CV019_15590</name>
    <name evidence="12" type="ORF">RO950_10010</name>
</gene>
<dbReference type="GO" id="GO:0019563">
    <property type="term" value="P:glycerol catabolic process"/>
    <property type="evidence" value="ECO:0007669"/>
    <property type="project" value="UniProtKB-UniPathway"/>
</dbReference>
<evidence type="ECO:0000313" key="15">
    <source>
        <dbReference type="Proteomes" id="UP001269271"/>
    </source>
</evidence>
<evidence type="ECO:0000256" key="3">
    <source>
        <dbReference type="ARBA" id="ARBA00007330"/>
    </source>
</evidence>
<comment type="cofactor">
    <cofactor evidence="1 9">
        <name>FAD</name>
        <dbReference type="ChEBI" id="CHEBI:57692"/>
    </cofactor>
</comment>
<keyword evidence="15" id="KW-1185">Reference proteome</keyword>
<dbReference type="GO" id="GO:0009331">
    <property type="term" value="C:glycerol-3-phosphate dehydrogenase (FAD) complex"/>
    <property type="evidence" value="ECO:0007669"/>
    <property type="project" value="UniProtKB-UniRule"/>
</dbReference>
<evidence type="ECO:0000313" key="13">
    <source>
        <dbReference type="EMBL" id="PPJ68335.1"/>
    </source>
</evidence>
<dbReference type="EMBL" id="PGWX01000679">
    <property type="protein sequence ID" value="PPJ68335.1"/>
    <property type="molecule type" value="Genomic_DNA"/>
</dbReference>
<sequence length="557" mass="62821">MALSTLNREVIKKNLQNEEYDVVIIGGGITGAGIALDASQRGMKVALVEMQDFAQGTSSRSTKLVHGGLRYLKQAQIKVVAETGKERAIVYENGPHVTTPEWMLLPMHKGGTFGKFTTNLGLTAYDRLAGVKKYERKKMLSKKQTLNKEPLVKKDGLKGGGYYVEYRTDDARLTIEVMKRAEENGAEILNHTKSTDFIYDSKSKVRGIEVQDLLTGEMYEINAKKVINAAGPWVDEVRKKDYTRNNKQLRLTKGVHVVIDQSKFPLRQAVYFDTEKDGRMIFAIPREGKAYVGTTDTFYDNDKTKPLTTQEDRDYLIDAINYMFPDVNVKDEDIESTWAGVRPLILEDGKDPSEISRKDEIWEGKSGLLTIAGGKLTGYRHMALEIVDLLAKRLKQEYKLTFAECKTKHTPISGGDVGGSANFESFVERKVEEGKAIGLQADVAKRLASKYGSNVDKLYNIAQIAQDKDLKLPLELYVELVYSVQNEMVFKPTDFLIRRSGKLYFNINEVKQYKDAVVEELAKLLNYTQSQQNEFTKEINIAIEEATRGNEQLAVLK</sequence>
<dbReference type="Gene3D" id="1.10.8.870">
    <property type="entry name" value="Alpha-glycerophosphate oxidase, cap domain"/>
    <property type="match status" value="1"/>
</dbReference>
<dbReference type="AlphaFoldDB" id="A0A2A1KFS7"/>
<evidence type="ECO:0000259" key="10">
    <source>
        <dbReference type="Pfam" id="PF01266"/>
    </source>
</evidence>
<dbReference type="GO" id="GO:0046168">
    <property type="term" value="P:glycerol-3-phosphate catabolic process"/>
    <property type="evidence" value="ECO:0007669"/>
    <property type="project" value="TreeGrafter"/>
</dbReference>